<dbReference type="InterPro" id="IPR007743">
    <property type="entry name" value="Immunity-related_GTPase-like"/>
</dbReference>
<name>S8DJV3_FOMSC</name>
<reference evidence="3 4" key="1">
    <citation type="journal article" date="2012" name="Science">
        <title>The Paleozoic origin of enzymatic lignin decomposition reconstructed from 31 fungal genomes.</title>
        <authorList>
            <person name="Floudas D."/>
            <person name="Binder M."/>
            <person name="Riley R."/>
            <person name="Barry K."/>
            <person name="Blanchette R.A."/>
            <person name="Henrissat B."/>
            <person name="Martinez A.T."/>
            <person name="Otillar R."/>
            <person name="Spatafora J.W."/>
            <person name="Yadav J.S."/>
            <person name="Aerts A."/>
            <person name="Benoit I."/>
            <person name="Boyd A."/>
            <person name="Carlson A."/>
            <person name="Copeland A."/>
            <person name="Coutinho P.M."/>
            <person name="de Vries R.P."/>
            <person name="Ferreira P."/>
            <person name="Findley K."/>
            <person name="Foster B."/>
            <person name="Gaskell J."/>
            <person name="Glotzer D."/>
            <person name="Gorecki P."/>
            <person name="Heitman J."/>
            <person name="Hesse C."/>
            <person name="Hori C."/>
            <person name="Igarashi K."/>
            <person name="Jurgens J.A."/>
            <person name="Kallen N."/>
            <person name="Kersten P."/>
            <person name="Kohler A."/>
            <person name="Kuees U."/>
            <person name="Kumar T.K.A."/>
            <person name="Kuo A."/>
            <person name="LaButti K."/>
            <person name="Larrondo L.F."/>
            <person name="Lindquist E."/>
            <person name="Ling A."/>
            <person name="Lombard V."/>
            <person name="Lucas S."/>
            <person name="Lundell T."/>
            <person name="Martin R."/>
            <person name="McLaughlin D.J."/>
            <person name="Morgenstern I."/>
            <person name="Morin E."/>
            <person name="Murat C."/>
            <person name="Nagy L.G."/>
            <person name="Nolan M."/>
            <person name="Ohm R.A."/>
            <person name="Patyshakuliyeva A."/>
            <person name="Rokas A."/>
            <person name="Ruiz-Duenas F.J."/>
            <person name="Sabat G."/>
            <person name="Salamov A."/>
            <person name="Samejima M."/>
            <person name="Schmutz J."/>
            <person name="Slot J.C."/>
            <person name="St John F."/>
            <person name="Stenlid J."/>
            <person name="Sun H."/>
            <person name="Sun S."/>
            <person name="Syed K."/>
            <person name="Tsang A."/>
            <person name="Wiebenga A."/>
            <person name="Young D."/>
            <person name="Pisabarro A."/>
            <person name="Eastwood D.C."/>
            <person name="Martin F."/>
            <person name="Cullen D."/>
            <person name="Grigoriev I.V."/>
            <person name="Hibbett D.S."/>
        </authorList>
    </citation>
    <scope>NUCLEOTIDE SEQUENCE</scope>
    <source>
        <strain evidence="4">FP-58527</strain>
    </source>
</reference>
<evidence type="ECO:0000313" key="4">
    <source>
        <dbReference type="Proteomes" id="UP000015241"/>
    </source>
</evidence>
<dbReference type="Pfam" id="PF05049">
    <property type="entry name" value="IIGP"/>
    <property type="match status" value="1"/>
</dbReference>
<dbReference type="Gene3D" id="3.40.50.300">
    <property type="entry name" value="P-loop containing nucleotide triphosphate hydrolases"/>
    <property type="match status" value="1"/>
</dbReference>
<dbReference type="InParanoid" id="S8DJV3"/>
<dbReference type="GO" id="GO:0005525">
    <property type="term" value="F:GTP binding"/>
    <property type="evidence" value="ECO:0007669"/>
    <property type="project" value="InterPro"/>
</dbReference>
<proteinExistence type="inferred from homology"/>
<gene>
    <name evidence="3" type="ORF">FOMPIDRAFT_1135397</name>
</gene>
<dbReference type="Proteomes" id="UP000015241">
    <property type="component" value="Unassembled WGS sequence"/>
</dbReference>
<keyword evidence="4" id="KW-1185">Reference proteome</keyword>
<evidence type="ECO:0000313" key="3">
    <source>
        <dbReference type="EMBL" id="EPS93841.1"/>
    </source>
</evidence>
<dbReference type="AlphaFoldDB" id="S8DJV3"/>
<dbReference type="PROSITE" id="PS51716">
    <property type="entry name" value="G_IRG"/>
    <property type="match status" value="1"/>
</dbReference>
<comment type="similarity">
    <text evidence="1">Belongs to the TRAFAC class dynamin-like GTPase superfamily. IRG family.</text>
</comment>
<evidence type="ECO:0000256" key="1">
    <source>
        <dbReference type="ARBA" id="ARBA00005429"/>
    </source>
</evidence>
<dbReference type="OrthoDB" id="422720at2759"/>
<protein>
    <recommendedName>
        <fullName evidence="2">IRG-type G domain-containing protein</fullName>
    </recommendedName>
</protein>
<dbReference type="InterPro" id="IPR030385">
    <property type="entry name" value="G_IRG_dom"/>
</dbReference>
<dbReference type="SUPFAM" id="SSF52540">
    <property type="entry name" value="P-loop containing nucleoside triphosphate hydrolases"/>
    <property type="match status" value="1"/>
</dbReference>
<dbReference type="InterPro" id="IPR027417">
    <property type="entry name" value="P-loop_NTPase"/>
</dbReference>
<dbReference type="STRING" id="743788.S8DJV3"/>
<sequence>MVSLREFEATKRRLRYVEGRIHFAIAGSAGSGKSSLINAIRGMRTGDEGAAPVGTSETTMNVQRYEHPDAEKNPFVWFDIPGAGTLNQPELEYFRQQGLYVFDAIIVIFDSRFTATDVAILKCCQEMKIPAYIVRSKALQHIRNILDDSAAGDEDEEDEEAREAHWAKASAKYVYDTKQTVKENLKAAGLDDQRVYIVDKKTMLQLVLGNQLPKQILHERELLTDVLKELGERRLRVNEQVLSQASRTSQGSA</sequence>
<dbReference type="EMBL" id="KE504254">
    <property type="protein sequence ID" value="EPS93841.1"/>
    <property type="molecule type" value="Genomic_DNA"/>
</dbReference>
<dbReference type="PANTHER" id="PTHR14143:SF1">
    <property type="entry name" value="IRG-TYPE G DOMAIN-CONTAINING PROTEIN"/>
    <property type="match status" value="1"/>
</dbReference>
<feature type="domain" description="IRG-type G" evidence="2">
    <location>
        <begin position="19"/>
        <end position="219"/>
    </location>
</feature>
<dbReference type="PANTHER" id="PTHR14143">
    <property type="entry name" value="INTERFERON-INDUCIBLE GTPASE FAMILY MEMBER"/>
    <property type="match status" value="1"/>
</dbReference>
<accession>S8DJV3</accession>
<dbReference type="GO" id="GO:0016020">
    <property type="term" value="C:membrane"/>
    <property type="evidence" value="ECO:0007669"/>
    <property type="project" value="InterPro"/>
</dbReference>
<dbReference type="HOGENOM" id="CLU_034479_1_0_1"/>
<evidence type="ECO:0000259" key="2">
    <source>
        <dbReference type="PROSITE" id="PS51716"/>
    </source>
</evidence>
<dbReference type="eggNOG" id="ENOG502S70P">
    <property type="taxonomic scope" value="Eukaryota"/>
</dbReference>
<organism evidence="3 4">
    <name type="scientific">Fomitopsis schrenkii</name>
    <name type="common">Brown rot fungus</name>
    <dbReference type="NCBI Taxonomy" id="2126942"/>
    <lineage>
        <taxon>Eukaryota</taxon>
        <taxon>Fungi</taxon>
        <taxon>Dikarya</taxon>
        <taxon>Basidiomycota</taxon>
        <taxon>Agaricomycotina</taxon>
        <taxon>Agaricomycetes</taxon>
        <taxon>Polyporales</taxon>
        <taxon>Fomitopsis</taxon>
    </lineage>
</organism>